<proteinExistence type="inferred from homology"/>
<evidence type="ECO:0000256" key="10">
    <source>
        <dbReference type="ARBA" id="ARBA00023180"/>
    </source>
</evidence>
<feature type="transmembrane region" description="Helical" evidence="13">
    <location>
        <begin position="217"/>
        <end position="242"/>
    </location>
</feature>
<evidence type="ECO:0000313" key="16">
    <source>
        <dbReference type="RefSeq" id="XP_047735560.1"/>
    </source>
</evidence>
<dbReference type="Proteomes" id="UP000694843">
    <property type="component" value="Unplaced"/>
</dbReference>
<evidence type="ECO:0000256" key="4">
    <source>
        <dbReference type="ARBA" id="ARBA00022475"/>
    </source>
</evidence>
<evidence type="ECO:0000256" key="8">
    <source>
        <dbReference type="ARBA" id="ARBA00023136"/>
    </source>
</evidence>
<keyword evidence="6 13" id="KW-1133">Transmembrane helix</keyword>
<evidence type="ECO:0000259" key="14">
    <source>
        <dbReference type="SMART" id="SM00918"/>
    </source>
</evidence>
<comment type="subcellular location">
    <subcellularLocation>
        <location evidence="1">Cell membrane</location>
        <topology evidence="1">Multi-pass membrane protein</topology>
    </subcellularLocation>
</comment>
<dbReference type="Pfam" id="PF00060">
    <property type="entry name" value="Lig_chan"/>
    <property type="match status" value="1"/>
</dbReference>
<dbReference type="GO" id="GO:0050906">
    <property type="term" value="P:detection of stimulus involved in sensory perception"/>
    <property type="evidence" value="ECO:0007669"/>
    <property type="project" value="UniProtKB-ARBA"/>
</dbReference>
<evidence type="ECO:0000256" key="7">
    <source>
        <dbReference type="ARBA" id="ARBA00023065"/>
    </source>
</evidence>
<dbReference type="PANTHER" id="PTHR42643">
    <property type="entry name" value="IONOTROPIC RECEPTOR 20A-RELATED"/>
    <property type="match status" value="1"/>
</dbReference>
<evidence type="ECO:0000256" key="11">
    <source>
        <dbReference type="ARBA" id="ARBA00023286"/>
    </source>
</evidence>
<evidence type="ECO:0000256" key="5">
    <source>
        <dbReference type="ARBA" id="ARBA00022692"/>
    </source>
</evidence>
<dbReference type="InterPro" id="IPR052192">
    <property type="entry name" value="Insect_Ionotropic_Sensory_Rcpt"/>
</dbReference>
<comment type="similarity">
    <text evidence="2">Belongs to the glutamate-gated ion channel (TC 1.A.10.1) family.</text>
</comment>
<dbReference type="AlphaFoldDB" id="A0A979FFB4"/>
<protein>
    <submittedName>
        <fullName evidence="16">Glutamate receptor ionotropic, kainate glr-3</fullName>
    </submittedName>
</protein>
<sequence>MDMSGIHFVVTSINNTQAHYSSYDSSLDRFVMSGVFGEIFEIAKTKMNFTYSVVSPADDEFGVLLDNGSWTGLVRDLVSRRADIAVAFLTKTMSRWEAISFSATILNFRYRIFAQIPSSSTLRWQAYTRPYSATMWHVVFVSFFVLSGLLAKVDQTFTQNGKTDTISELKFSTSNEKNIKEIRNLIEWRNVAWLVVWSAFVQQGFPDSPRQMPLRAIFLLIYTVGLLLLTAYSATLISFLTVTDNSLPFDSFSTLAALKDYRLGIQIGSVTEELLLSPSYVKLYEQLVEPHKDTQSRNFTALKLSALRDPYFAVLATYEVQRSSYDGGCLLANSKLDLMFNDGAFAFRKGSHFVPLFSYFINQVKESGILEKIILKYYPSYTCPDTFDMSVGYKQVFTAFLCLVMGMTLAAVMLGLEMLAWRRSSRLRPDV</sequence>
<keyword evidence="4" id="KW-1003">Cell membrane</keyword>
<keyword evidence="12" id="KW-0407">Ion channel</keyword>
<dbReference type="OrthoDB" id="6363928at2759"/>
<dbReference type="OMA" id="SCEECAH"/>
<evidence type="ECO:0000256" key="6">
    <source>
        <dbReference type="ARBA" id="ARBA00022989"/>
    </source>
</evidence>
<dbReference type="GeneID" id="108679038"/>
<dbReference type="SMART" id="SM00918">
    <property type="entry name" value="Lig_chan-Glu_bd"/>
    <property type="match status" value="1"/>
</dbReference>
<keyword evidence="15" id="KW-1185">Reference proteome</keyword>
<keyword evidence="10" id="KW-0325">Glycoprotein</keyword>
<evidence type="ECO:0000256" key="13">
    <source>
        <dbReference type="SAM" id="Phobius"/>
    </source>
</evidence>
<evidence type="ECO:0000256" key="12">
    <source>
        <dbReference type="ARBA" id="ARBA00023303"/>
    </source>
</evidence>
<dbReference type="Pfam" id="PF10613">
    <property type="entry name" value="Lig_chan-Glu_bd"/>
    <property type="match status" value="1"/>
</dbReference>
<evidence type="ECO:0000256" key="2">
    <source>
        <dbReference type="ARBA" id="ARBA00008685"/>
    </source>
</evidence>
<dbReference type="Gene3D" id="3.40.190.10">
    <property type="entry name" value="Periplasmic binding protein-like II"/>
    <property type="match status" value="1"/>
</dbReference>
<evidence type="ECO:0000256" key="3">
    <source>
        <dbReference type="ARBA" id="ARBA00022448"/>
    </source>
</evidence>
<keyword evidence="11" id="KW-1071">Ligand-gated ion channel</keyword>
<dbReference type="KEGG" id="hazt:108679038"/>
<evidence type="ECO:0000256" key="1">
    <source>
        <dbReference type="ARBA" id="ARBA00004651"/>
    </source>
</evidence>
<keyword evidence="8 13" id="KW-0472">Membrane</keyword>
<gene>
    <name evidence="16" type="primary">LOC108679038</name>
</gene>
<keyword evidence="3" id="KW-0813">Transport</keyword>
<dbReference type="Gene3D" id="1.10.287.70">
    <property type="match status" value="1"/>
</dbReference>
<dbReference type="SUPFAM" id="SSF53850">
    <property type="entry name" value="Periplasmic binding protein-like II"/>
    <property type="match status" value="1"/>
</dbReference>
<name>A0A979FFB4_HYAAZ</name>
<evidence type="ECO:0000256" key="9">
    <source>
        <dbReference type="ARBA" id="ARBA00023170"/>
    </source>
</evidence>
<keyword evidence="9 16" id="KW-0675">Receptor</keyword>
<feature type="transmembrane region" description="Helical" evidence="13">
    <location>
        <begin position="135"/>
        <end position="153"/>
    </location>
</feature>
<feature type="domain" description="Ionotropic glutamate receptor L-glutamate and glycine-binding" evidence="14">
    <location>
        <begin position="19"/>
        <end position="79"/>
    </location>
</feature>
<dbReference type="RefSeq" id="XP_047735560.1">
    <property type="nucleotide sequence ID" value="XM_047879604.1"/>
</dbReference>
<dbReference type="GO" id="GO:0015276">
    <property type="term" value="F:ligand-gated monoatomic ion channel activity"/>
    <property type="evidence" value="ECO:0007669"/>
    <property type="project" value="InterPro"/>
</dbReference>
<keyword evidence="7" id="KW-0406">Ion transport</keyword>
<feature type="transmembrane region" description="Helical" evidence="13">
    <location>
        <begin position="396"/>
        <end position="416"/>
    </location>
</feature>
<accession>A0A979FFB4</accession>
<evidence type="ECO:0000313" key="15">
    <source>
        <dbReference type="Proteomes" id="UP000694843"/>
    </source>
</evidence>
<dbReference type="GO" id="GO:0005886">
    <property type="term" value="C:plasma membrane"/>
    <property type="evidence" value="ECO:0007669"/>
    <property type="project" value="UniProtKB-SubCell"/>
</dbReference>
<dbReference type="InterPro" id="IPR001320">
    <property type="entry name" value="Iontro_rcpt_C"/>
</dbReference>
<dbReference type="PANTHER" id="PTHR42643:SF24">
    <property type="entry name" value="IONOTROPIC RECEPTOR 60A"/>
    <property type="match status" value="1"/>
</dbReference>
<organism evidence="15 16">
    <name type="scientific">Hyalella azteca</name>
    <name type="common">Amphipod</name>
    <dbReference type="NCBI Taxonomy" id="294128"/>
    <lineage>
        <taxon>Eukaryota</taxon>
        <taxon>Metazoa</taxon>
        <taxon>Ecdysozoa</taxon>
        <taxon>Arthropoda</taxon>
        <taxon>Crustacea</taxon>
        <taxon>Multicrustacea</taxon>
        <taxon>Malacostraca</taxon>
        <taxon>Eumalacostraca</taxon>
        <taxon>Peracarida</taxon>
        <taxon>Amphipoda</taxon>
        <taxon>Senticaudata</taxon>
        <taxon>Talitrida</taxon>
        <taxon>Talitroidea</taxon>
        <taxon>Hyalellidae</taxon>
        <taxon>Hyalella</taxon>
    </lineage>
</organism>
<keyword evidence="5 13" id="KW-0812">Transmembrane</keyword>
<dbReference type="InterPro" id="IPR019594">
    <property type="entry name" value="Glu/Gly-bd"/>
</dbReference>
<reference evidence="16" key="1">
    <citation type="submission" date="2025-08" db="UniProtKB">
        <authorList>
            <consortium name="RefSeq"/>
        </authorList>
    </citation>
    <scope>IDENTIFICATION</scope>
    <source>
        <tissue evidence="16">Whole organism</tissue>
    </source>
</reference>